<evidence type="ECO:0000313" key="3">
    <source>
        <dbReference type="EMBL" id="MBI3128404.1"/>
    </source>
</evidence>
<dbReference type="InterPro" id="IPR036526">
    <property type="entry name" value="C-N_Hydrolase_sf"/>
</dbReference>
<comment type="caution">
    <text evidence="3">The sequence shown here is derived from an EMBL/GenBank/DDBJ whole genome shotgun (WGS) entry which is preliminary data.</text>
</comment>
<dbReference type="GO" id="GO:0016811">
    <property type="term" value="F:hydrolase activity, acting on carbon-nitrogen (but not peptide) bonds, in linear amides"/>
    <property type="evidence" value="ECO:0007669"/>
    <property type="project" value="TreeGrafter"/>
</dbReference>
<dbReference type="PROSITE" id="PS50263">
    <property type="entry name" value="CN_HYDROLASE"/>
    <property type="match status" value="1"/>
</dbReference>
<protein>
    <submittedName>
        <fullName evidence="3">Carbon-nitrogen hydrolase family protein</fullName>
    </submittedName>
</protein>
<proteinExistence type="predicted"/>
<gene>
    <name evidence="3" type="ORF">HYZ11_12425</name>
</gene>
<dbReference type="Pfam" id="PF00795">
    <property type="entry name" value="CN_hydrolase"/>
    <property type="match status" value="1"/>
</dbReference>
<organism evidence="3 4">
    <name type="scientific">Tectimicrobiota bacterium</name>
    <dbReference type="NCBI Taxonomy" id="2528274"/>
    <lineage>
        <taxon>Bacteria</taxon>
        <taxon>Pseudomonadati</taxon>
        <taxon>Nitrospinota/Tectimicrobiota group</taxon>
        <taxon>Candidatus Tectimicrobiota</taxon>
    </lineage>
</organism>
<dbReference type="InterPro" id="IPR003010">
    <property type="entry name" value="C-N_Hydrolase"/>
</dbReference>
<dbReference type="AlphaFoldDB" id="A0A932I398"/>
<dbReference type="SUPFAM" id="SSF56317">
    <property type="entry name" value="Carbon-nitrogen hydrolase"/>
    <property type="match status" value="1"/>
</dbReference>
<dbReference type="Gene3D" id="3.60.110.10">
    <property type="entry name" value="Carbon-nitrogen hydrolase"/>
    <property type="match status" value="1"/>
</dbReference>
<dbReference type="PANTHER" id="PTHR43674:SF2">
    <property type="entry name" value="BETA-UREIDOPROPIONASE"/>
    <property type="match status" value="1"/>
</dbReference>
<dbReference type="InterPro" id="IPR050345">
    <property type="entry name" value="Aliph_Amidase/BUP"/>
</dbReference>
<evidence type="ECO:0000259" key="2">
    <source>
        <dbReference type="PROSITE" id="PS50263"/>
    </source>
</evidence>
<dbReference type="Proteomes" id="UP000782312">
    <property type="component" value="Unassembled WGS sequence"/>
</dbReference>
<accession>A0A932I398</accession>
<dbReference type="EMBL" id="JACPUR010000030">
    <property type="protein sequence ID" value="MBI3128404.1"/>
    <property type="molecule type" value="Genomic_DNA"/>
</dbReference>
<dbReference type="CDD" id="cd07197">
    <property type="entry name" value="nitrilase"/>
    <property type="match status" value="1"/>
</dbReference>
<sequence>MTYRAAHVRVGIVLPESRYGEEEWRNAEEAVAYADEAAAKGAQLLLYPEGYPGPMTGPLDNKKFPFDPVEELKKKAKQHAMYIIAGNVVESKMPGAHLLTLRLFGPEGKELACYCRQQPDTPPLNAYLYGGKAHLLPGQGPCCVETDLGRVGLQICSELWVPELPRLLMLEGAEIIVSPIHGMHSQTGYALRDTWRCVARSRAAENLFYVLVTQNLYKVEGFDYEQSIVGGAFAAGPERMEGLRESRGVLITDLDMERLRYLRTRNYDEENLSKPDDPNWRPIGCRPGQIFERYPALYKRLAEPSKFSYDYEYWREGDLDAWLPEYDRLYEGDYERILKKYGGPFRFKEK</sequence>
<feature type="domain" description="CN hydrolase" evidence="2">
    <location>
        <begin position="8"/>
        <end position="256"/>
    </location>
</feature>
<evidence type="ECO:0000256" key="1">
    <source>
        <dbReference type="ARBA" id="ARBA00022801"/>
    </source>
</evidence>
<name>A0A932I398_UNCTE</name>
<keyword evidence="1 3" id="KW-0378">Hydrolase</keyword>
<dbReference type="PANTHER" id="PTHR43674">
    <property type="entry name" value="NITRILASE C965.09-RELATED"/>
    <property type="match status" value="1"/>
</dbReference>
<reference evidence="3" key="1">
    <citation type="submission" date="2020-07" db="EMBL/GenBank/DDBJ databases">
        <title>Huge and variable diversity of episymbiotic CPR bacteria and DPANN archaea in groundwater ecosystems.</title>
        <authorList>
            <person name="He C.Y."/>
            <person name="Keren R."/>
            <person name="Whittaker M."/>
            <person name="Farag I.F."/>
            <person name="Doudna J."/>
            <person name="Cate J.H.D."/>
            <person name="Banfield J.F."/>
        </authorList>
    </citation>
    <scope>NUCLEOTIDE SEQUENCE</scope>
    <source>
        <strain evidence="3">NC_groundwater_763_Ag_S-0.2um_68_21</strain>
    </source>
</reference>
<evidence type="ECO:0000313" key="4">
    <source>
        <dbReference type="Proteomes" id="UP000782312"/>
    </source>
</evidence>